<feature type="transmembrane region" description="Helical" evidence="2">
    <location>
        <begin position="27"/>
        <end position="49"/>
    </location>
</feature>
<keyword evidence="2" id="KW-0812">Transmembrane</keyword>
<evidence type="ECO:0000313" key="3">
    <source>
        <dbReference type="EMBL" id="CAG6709435.1"/>
    </source>
</evidence>
<dbReference type="EMBL" id="HBUF01346069">
    <property type="protein sequence ID" value="CAG6709435.1"/>
    <property type="molecule type" value="Transcribed_RNA"/>
</dbReference>
<feature type="compositionally biased region" description="Basic and acidic residues" evidence="1">
    <location>
        <begin position="54"/>
        <end position="85"/>
    </location>
</feature>
<reference evidence="3" key="1">
    <citation type="submission" date="2021-05" db="EMBL/GenBank/DDBJ databases">
        <authorList>
            <person name="Alioto T."/>
            <person name="Alioto T."/>
            <person name="Gomez Garrido J."/>
        </authorList>
    </citation>
    <scope>NUCLEOTIDE SEQUENCE</scope>
</reference>
<evidence type="ECO:0000256" key="2">
    <source>
        <dbReference type="SAM" id="Phobius"/>
    </source>
</evidence>
<keyword evidence="2" id="KW-0472">Membrane</keyword>
<feature type="region of interest" description="Disordered" evidence="1">
    <location>
        <begin position="54"/>
        <end position="86"/>
    </location>
</feature>
<evidence type="ECO:0000256" key="1">
    <source>
        <dbReference type="SAM" id="MobiDB-lite"/>
    </source>
</evidence>
<proteinExistence type="predicted"/>
<dbReference type="AlphaFoldDB" id="A0A8D8ULN0"/>
<protein>
    <submittedName>
        <fullName evidence="3">Uncharacterized protein</fullName>
    </submittedName>
</protein>
<keyword evidence="2" id="KW-1133">Transmembrane helix</keyword>
<accession>A0A8D8ULN0</accession>
<organism evidence="3">
    <name type="scientific">Cacopsylla melanoneura</name>
    <dbReference type="NCBI Taxonomy" id="428564"/>
    <lineage>
        <taxon>Eukaryota</taxon>
        <taxon>Metazoa</taxon>
        <taxon>Ecdysozoa</taxon>
        <taxon>Arthropoda</taxon>
        <taxon>Hexapoda</taxon>
        <taxon>Insecta</taxon>
        <taxon>Pterygota</taxon>
        <taxon>Neoptera</taxon>
        <taxon>Paraneoptera</taxon>
        <taxon>Hemiptera</taxon>
        <taxon>Sternorrhyncha</taxon>
        <taxon>Psylloidea</taxon>
        <taxon>Psyllidae</taxon>
        <taxon>Psyllinae</taxon>
        <taxon>Cacopsylla</taxon>
    </lineage>
</organism>
<name>A0A8D8ULN0_9HEMI</name>
<sequence>MVFLTFNVFSLFGIINSLNYLYTFSQFFFLILSLMHHIIIIGYLPTYVVKISREREREKEGKKEREREKREREREKGEGQKRESKLFLGPPARICRKRGAPRGARRPSKSGRIVRRFGKVKAVA</sequence>